<dbReference type="Proteomes" id="UP001163321">
    <property type="component" value="Chromosome 2"/>
</dbReference>
<gene>
    <name evidence="1" type="ORF">PsorP6_017167</name>
</gene>
<accession>A0ACC0WCD7</accession>
<keyword evidence="2" id="KW-1185">Reference proteome</keyword>
<evidence type="ECO:0000313" key="2">
    <source>
        <dbReference type="Proteomes" id="UP001163321"/>
    </source>
</evidence>
<proteinExistence type="predicted"/>
<sequence>MPPKRQRLEPTAPFHGHAFQALQRSSAARALADVYEWLGDAVIGEVVARCLLSHFEHVPLSARVFRHLCLGVVANGNLAKVYDAMGYATSGRRQVPDDARAVTRKRRADQVEAMVGELVLQVHVETRHRAKYRAHLDAIVSTMLRTHFRDRMLERAETTKRTLSVACNWFTCLPEEHLDETTGELIVSDGEFTMPRVDEEEGRRSWDDPDAAEATSRTTRWPCHAFVEMDETWRMQEEEEAGRSVASPVKVAMMQLNEHHVLRTSREMFDVFKMYGMLVLSERISLALASLHVTSDVPPQLKHSDRVTPATLTRERQLVLSVSNLAHCAVALGIGKPRGWDESKEESEQETVAARRWHEEHVLANTLRAFVGFHSATSTSPTSQVVEAVCTTLYDAALFHRRESTCSIPRSFHLPESIPLVTMRHSLHEARTFMRSKTCDALHLQEERPVAAAALEREQQAMVRRGDCESLDLEEVAASARKRQRHDSKAVSASREQRMKTSKRRKTVEASSGTAGCMTRNLERFAHRRFLFCLEEIVLLFAQQQTQACRAHIAAFEHDLVPCAATAHFERWQVSTSVLTLVMRNSFFRMLLHDLCHFHAILSSSQTLRDGTRVTQLRVPLHSTWASTNARVTTEQRARS</sequence>
<protein>
    <submittedName>
        <fullName evidence="1">Uncharacterized protein</fullName>
    </submittedName>
</protein>
<name>A0ACC0WCD7_9STRA</name>
<reference evidence="1 2" key="1">
    <citation type="journal article" date="2022" name="bioRxiv">
        <title>The genome of the oomycete Peronosclerospora sorghi, a cosmopolitan pathogen of maize and sorghum, is inflated with dispersed pseudogenes.</title>
        <authorList>
            <person name="Fletcher K."/>
            <person name="Martin F."/>
            <person name="Isakeit T."/>
            <person name="Cavanaugh K."/>
            <person name="Magill C."/>
            <person name="Michelmore R."/>
        </authorList>
    </citation>
    <scope>NUCLEOTIDE SEQUENCE [LARGE SCALE GENOMIC DNA]</scope>
    <source>
        <strain evidence="1">P6</strain>
    </source>
</reference>
<dbReference type="EMBL" id="CM047581">
    <property type="protein sequence ID" value="KAI9916464.1"/>
    <property type="molecule type" value="Genomic_DNA"/>
</dbReference>
<organism evidence="1 2">
    <name type="scientific">Peronosclerospora sorghi</name>
    <dbReference type="NCBI Taxonomy" id="230839"/>
    <lineage>
        <taxon>Eukaryota</taxon>
        <taxon>Sar</taxon>
        <taxon>Stramenopiles</taxon>
        <taxon>Oomycota</taxon>
        <taxon>Peronosporomycetes</taxon>
        <taxon>Peronosporales</taxon>
        <taxon>Peronosporaceae</taxon>
        <taxon>Peronosclerospora</taxon>
    </lineage>
</organism>
<evidence type="ECO:0000313" key="1">
    <source>
        <dbReference type="EMBL" id="KAI9916464.1"/>
    </source>
</evidence>
<comment type="caution">
    <text evidence="1">The sequence shown here is derived from an EMBL/GenBank/DDBJ whole genome shotgun (WGS) entry which is preliminary data.</text>
</comment>